<comment type="caution">
    <text evidence="1">The sequence shown here is derived from an EMBL/GenBank/DDBJ whole genome shotgun (WGS) entry which is preliminary data.</text>
</comment>
<organism evidence="1 2">
    <name type="scientific">Prorocentrum cordatum</name>
    <dbReference type="NCBI Taxonomy" id="2364126"/>
    <lineage>
        <taxon>Eukaryota</taxon>
        <taxon>Sar</taxon>
        <taxon>Alveolata</taxon>
        <taxon>Dinophyceae</taxon>
        <taxon>Prorocentrales</taxon>
        <taxon>Prorocentraceae</taxon>
        <taxon>Prorocentrum</taxon>
    </lineage>
</organism>
<dbReference type="EMBL" id="CAUYUJ010014915">
    <property type="protein sequence ID" value="CAK0847605.1"/>
    <property type="molecule type" value="Genomic_DNA"/>
</dbReference>
<sequence>MQEPDVQTWMASMDLDVADARMSEEKQIPLLLTFPSSPQLDSFLKPGQNAPQRGPGGIGIGIGPERKKLHYCYCLEVRADFLDLRWPPPAPGVFFAPGRVVQRRSNKPTKAFESLCLCSFTFFQGWFLVWQTPMATGNLTLRSWFQEFHDSWATRETWT</sequence>
<reference evidence="1" key="1">
    <citation type="submission" date="2023-10" db="EMBL/GenBank/DDBJ databases">
        <authorList>
            <person name="Chen Y."/>
            <person name="Shah S."/>
            <person name="Dougan E. K."/>
            <person name="Thang M."/>
            <person name="Chan C."/>
        </authorList>
    </citation>
    <scope>NUCLEOTIDE SEQUENCE [LARGE SCALE GENOMIC DNA]</scope>
</reference>
<name>A0ABN9TPB2_9DINO</name>
<evidence type="ECO:0000313" key="2">
    <source>
        <dbReference type="Proteomes" id="UP001189429"/>
    </source>
</evidence>
<proteinExistence type="predicted"/>
<protein>
    <submittedName>
        <fullName evidence="1">Uncharacterized protein</fullName>
    </submittedName>
</protein>
<gene>
    <name evidence="1" type="ORF">PCOR1329_LOCUS40773</name>
</gene>
<keyword evidence="2" id="KW-1185">Reference proteome</keyword>
<accession>A0ABN9TPB2</accession>
<evidence type="ECO:0000313" key="1">
    <source>
        <dbReference type="EMBL" id="CAK0847605.1"/>
    </source>
</evidence>
<dbReference type="Proteomes" id="UP001189429">
    <property type="component" value="Unassembled WGS sequence"/>
</dbReference>